<gene>
    <name evidence="1" type="ORF">LX32DRAFT_699434</name>
</gene>
<evidence type="ECO:0000313" key="2">
    <source>
        <dbReference type="Proteomes" id="UP001232148"/>
    </source>
</evidence>
<accession>A0AAD9LTK5</accession>
<name>A0AAD9LTK5_9PEZI</name>
<evidence type="ECO:0000313" key="1">
    <source>
        <dbReference type="EMBL" id="KAK2021386.1"/>
    </source>
</evidence>
<dbReference type="EMBL" id="MU843110">
    <property type="protein sequence ID" value="KAK2021386.1"/>
    <property type="molecule type" value="Genomic_DNA"/>
</dbReference>
<comment type="caution">
    <text evidence="1">The sequence shown here is derived from an EMBL/GenBank/DDBJ whole genome shotgun (WGS) entry which is preliminary data.</text>
</comment>
<reference evidence="1" key="1">
    <citation type="submission" date="2021-06" db="EMBL/GenBank/DDBJ databases">
        <title>Comparative genomics, transcriptomics and evolutionary studies reveal genomic signatures of adaptation to plant cell wall in hemibiotrophic fungi.</title>
        <authorList>
            <consortium name="DOE Joint Genome Institute"/>
            <person name="Baroncelli R."/>
            <person name="Diaz J.F."/>
            <person name="Benocci T."/>
            <person name="Peng M."/>
            <person name="Battaglia E."/>
            <person name="Haridas S."/>
            <person name="Andreopoulos W."/>
            <person name="Labutti K."/>
            <person name="Pangilinan J."/>
            <person name="Floch G.L."/>
            <person name="Makela M.R."/>
            <person name="Henrissat B."/>
            <person name="Grigoriev I.V."/>
            <person name="Crouch J.A."/>
            <person name="De Vries R.P."/>
            <person name="Sukno S.A."/>
            <person name="Thon M.R."/>
        </authorList>
    </citation>
    <scope>NUCLEOTIDE SEQUENCE</scope>
    <source>
        <strain evidence="1">MAFF235873</strain>
    </source>
</reference>
<organism evidence="1 2">
    <name type="scientific">Colletotrichum zoysiae</name>
    <dbReference type="NCBI Taxonomy" id="1216348"/>
    <lineage>
        <taxon>Eukaryota</taxon>
        <taxon>Fungi</taxon>
        <taxon>Dikarya</taxon>
        <taxon>Ascomycota</taxon>
        <taxon>Pezizomycotina</taxon>
        <taxon>Sordariomycetes</taxon>
        <taxon>Hypocreomycetidae</taxon>
        <taxon>Glomerellales</taxon>
        <taxon>Glomerellaceae</taxon>
        <taxon>Colletotrichum</taxon>
        <taxon>Colletotrichum graminicola species complex</taxon>
    </lineage>
</organism>
<proteinExistence type="predicted"/>
<protein>
    <submittedName>
        <fullName evidence="1">Uncharacterized protein</fullName>
    </submittedName>
</protein>
<dbReference type="AlphaFoldDB" id="A0AAD9LTK5"/>
<keyword evidence="2" id="KW-1185">Reference proteome</keyword>
<sequence>MTLPDRSITYPGKNPRPYSIVIEELNFGDPEAHQVQVFCEALLKGARNPTHLPAPPDLQHGVAEKAGMSAPHLHPRIPFGSSARDGVLFSFDFHNRILSRPSRSLNNVPHSVLNQVVSDYLVSTGRP</sequence>
<dbReference type="Proteomes" id="UP001232148">
    <property type="component" value="Unassembled WGS sequence"/>
</dbReference>